<sequence>MHPDEGYPSRREHEIRQVLADFRGELHDWGQAATTGDLEKHGSQIHSVTRVLLSALDQVDALPAAQKADRSADILLDLHHLWDFFRGKLMMRSLPSQRIVLDAADELAWSVYQPLRLAATSGTPAWEPPLTFFGRHPVPFAVPRDSAFEKLLPFGKQRTRDGQAVAQHLPFPLIGIPWSSGRHLPALLAVAHETGHHIEDDLRLTVSLTAHLRDHAGLEPASLVRWERWLGEAFADICATLACGSAYLWALTDAMTASASQPLQDHTYPPPRLRALICRAALPGSAQESLPPLPGEPHPTDDEAQAVFAALAEQGIEELGGRSLRSLLGLRRPEGVPVAANRLLHSLRSERRDVEGVLAAATLAFVRDPSGFVGGTVGLTALDEVLRLRPKGPRAVPAKETDRRERDRASGEGLFELLLSRH</sequence>
<gene>
    <name evidence="1" type="ORF">SGL43_06222</name>
</gene>
<dbReference type="EMBL" id="CAKXYP010000023">
    <property type="protein sequence ID" value="CAH9419167.1"/>
    <property type="molecule type" value="Genomic_DNA"/>
</dbReference>
<organism evidence="1 2">
    <name type="scientific">Streptomyces globisporus</name>
    <dbReference type="NCBI Taxonomy" id="1908"/>
    <lineage>
        <taxon>Bacteria</taxon>
        <taxon>Bacillati</taxon>
        <taxon>Actinomycetota</taxon>
        <taxon>Actinomycetes</taxon>
        <taxon>Kitasatosporales</taxon>
        <taxon>Streptomycetaceae</taxon>
        <taxon>Streptomyces</taxon>
    </lineage>
</organism>
<dbReference type="RefSeq" id="WP_073779162.1">
    <property type="nucleotide sequence ID" value="NZ_CAKXYP010000023.1"/>
</dbReference>
<evidence type="ECO:0000313" key="1">
    <source>
        <dbReference type="EMBL" id="CAH9419167.1"/>
    </source>
</evidence>
<comment type="caution">
    <text evidence="1">The sequence shown here is derived from an EMBL/GenBank/DDBJ whole genome shotgun (WGS) entry which is preliminary data.</text>
</comment>
<keyword evidence="2" id="KW-1185">Reference proteome</keyword>
<reference evidence="1" key="1">
    <citation type="submission" date="2022-03" db="EMBL/GenBank/DDBJ databases">
        <authorList>
            <person name="Leyn A S."/>
        </authorList>
    </citation>
    <scope>NUCLEOTIDE SEQUENCE</scope>
    <source>
        <strain evidence="1">Streptomyces globisporus 4-3</strain>
    </source>
</reference>
<proteinExistence type="predicted"/>
<protein>
    <submittedName>
        <fullName evidence="1">Uncharacterized protein</fullName>
    </submittedName>
</protein>
<dbReference type="Proteomes" id="UP001154015">
    <property type="component" value="Unassembled WGS sequence"/>
</dbReference>
<name>A0ABM9H689_STRGL</name>
<evidence type="ECO:0000313" key="2">
    <source>
        <dbReference type="Proteomes" id="UP001154015"/>
    </source>
</evidence>
<accession>A0ABM9H689</accession>